<sequence length="916" mass="100504">MAMKAIVKSAISGDSLILRGRPGPQGQPPKERILHLADVSSPRMGNQSREDEPWAFEAREFLRAMAVGKEITFTSSHSLPPNEDVPRDLGNGEINGHDLATELLKNGWAKVKEIKREPTEEDTKRKELETEAKNAGRGVWNPHGPKAREVIHNMPIDSQAYITEWKGKPIDAIVEAVRDGSTLRVRLLMPEGEHQFVNIALAGVKSARAASKQGEPSEPWGEEAKFFTESRLLQRAVKVQLLSLPTAAATPFQASANGGAPAPASIFIGNVLHPAGNIAEHLVGGGLARVVDWHAGMLASFGGMERLRAAEKSAKEKRIGLYANAPISATNGKASGAGGAAGSGGAANGVGRSFEATVVRVWSGDQVSLVEREKAGAKEKRVQLSSVRGPKASDPKQAHWAIEAREFLRKKLIGKHVKVHVDFIRPREGEYDERECATIRYGNQSANVAEQLIEKGLAGVVRHKRDDEDRSPDYDKLMAAEQNAVTEARGMHSGKEFPPPKQPLNLSEAANRANQFVNGFKRQGRIPAVVEYVAAGSRFKVLLPKDNQVLTLVLGGIRAPRTARNASEKSEPFGTEAAEFATRKYMQRDVEIEIDTVDKSGGFIGALYVNKTENAAVALVREGLASVHAFSAESLPWSRHLFEAEEEAKKARRNMWADYDESAEQVEVVVEDDTTALQPEYLDVIVSDVRTKNGFGFSVQILNTEGIASLEKLMRDFSLHHKGAQSTTTPGFVPRGGDLVSAKFSDGSWYRAKIRRASALKKEAEVTFIDYGNQDTIGFENIRPLDPKFRSLPGQAHDARLSFIKLVGPESDYHLEAIDRFRQYCEGRKLVANIDQKEGQLLHLRLMDPSDPNASNDPLACINADLLRDGVATVDKKGCRYMSSYPAVIKKMREAIEGAKRDRLGMFEFGDVEEED</sequence>
<feature type="domain" description="Tudor" evidence="6">
    <location>
        <begin position="732"/>
        <end position="792"/>
    </location>
</feature>
<dbReference type="GO" id="GO:0005634">
    <property type="term" value="C:nucleus"/>
    <property type="evidence" value="ECO:0007669"/>
    <property type="project" value="TreeGrafter"/>
</dbReference>
<dbReference type="PANTHER" id="PTHR12302:SF2">
    <property type="entry name" value="STAPHYLOCOCCAL NUCLEASE DOMAIN-CONTAINING PROTEIN 1"/>
    <property type="match status" value="1"/>
</dbReference>
<dbReference type="Gene3D" id="2.30.30.140">
    <property type="match status" value="1"/>
</dbReference>
<dbReference type="InterPro" id="IPR002999">
    <property type="entry name" value="Tudor"/>
</dbReference>
<dbReference type="InterPro" id="IPR016685">
    <property type="entry name" value="Silence_cplx_Nase-comp_TudorSN"/>
</dbReference>
<dbReference type="SMART" id="SM00333">
    <property type="entry name" value="TUDOR"/>
    <property type="match status" value="1"/>
</dbReference>
<dbReference type="EMBL" id="JH687400">
    <property type="protein sequence ID" value="EIM79898.1"/>
    <property type="molecule type" value="Genomic_DNA"/>
</dbReference>
<feature type="domain" description="TNase-like" evidence="7">
    <location>
        <begin position="168"/>
        <end position="324"/>
    </location>
</feature>
<keyword evidence="9" id="KW-1185">Reference proteome</keyword>
<dbReference type="RefSeq" id="XP_007310894.1">
    <property type="nucleotide sequence ID" value="XM_007310832.1"/>
</dbReference>
<comment type="subcellular location">
    <subcellularLocation>
        <location evidence="1 4">Cytoplasm</location>
    </subcellularLocation>
</comment>
<gene>
    <name evidence="8" type="ORF">STEHIDRAFT_172900</name>
</gene>
<evidence type="ECO:0000256" key="2">
    <source>
        <dbReference type="ARBA" id="ARBA00022490"/>
    </source>
</evidence>
<dbReference type="GO" id="GO:0031332">
    <property type="term" value="C:RNAi effector complex"/>
    <property type="evidence" value="ECO:0007669"/>
    <property type="project" value="InterPro"/>
</dbReference>
<dbReference type="SMART" id="SM00318">
    <property type="entry name" value="SNc"/>
    <property type="match status" value="4"/>
</dbReference>
<dbReference type="AlphaFoldDB" id="R7RYK2"/>
<dbReference type="Gene3D" id="2.40.50.90">
    <property type="match status" value="5"/>
</dbReference>
<dbReference type="FunFam" id="2.40.50.90:FF:000001">
    <property type="entry name" value="Staphylococcal nuclease domain-containing protein"/>
    <property type="match status" value="1"/>
</dbReference>
<dbReference type="GO" id="GO:0006402">
    <property type="term" value="P:mRNA catabolic process"/>
    <property type="evidence" value="ECO:0007669"/>
    <property type="project" value="UniProtKB-UniRule"/>
</dbReference>
<evidence type="ECO:0000259" key="7">
    <source>
        <dbReference type="PROSITE" id="PS50830"/>
    </source>
</evidence>
<dbReference type="eggNOG" id="KOG2039">
    <property type="taxonomic scope" value="Eukaryota"/>
</dbReference>
<dbReference type="PIRSF" id="PIRSF017179">
    <property type="entry name" value="RISC-Tudor-SN"/>
    <property type="match status" value="1"/>
</dbReference>
<evidence type="ECO:0000256" key="3">
    <source>
        <dbReference type="ARBA" id="ARBA00022737"/>
    </source>
</evidence>
<evidence type="ECO:0000313" key="8">
    <source>
        <dbReference type="EMBL" id="EIM79898.1"/>
    </source>
</evidence>
<dbReference type="GO" id="GO:0005829">
    <property type="term" value="C:cytosol"/>
    <property type="evidence" value="ECO:0007669"/>
    <property type="project" value="UniProtKB-UniRule"/>
</dbReference>
<dbReference type="InterPro" id="IPR035437">
    <property type="entry name" value="SNase_OB-fold_sf"/>
</dbReference>
<protein>
    <submittedName>
        <fullName evidence="8">Transcription factor</fullName>
    </submittedName>
</protein>
<dbReference type="PROSITE" id="PS50830">
    <property type="entry name" value="TNASE_3"/>
    <property type="match status" value="4"/>
</dbReference>
<dbReference type="InterPro" id="IPR016071">
    <property type="entry name" value="Staphylococal_nuclease_OB-fold"/>
</dbReference>
<dbReference type="CDD" id="cd00175">
    <property type="entry name" value="SNc"/>
    <property type="match status" value="1"/>
</dbReference>
<keyword evidence="3" id="KW-0677">Repeat</keyword>
<dbReference type="PROSITE" id="PS50304">
    <property type="entry name" value="TUDOR"/>
    <property type="match status" value="1"/>
</dbReference>
<evidence type="ECO:0000313" key="9">
    <source>
        <dbReference type="Proteomes" id="UP000053927"/>
    </source>
</evidence>
<evidence type="ECO:0000259" key="6">
    <source>
        <dbReference type="PROSITE" id="PS50304"/>
    </source>
</evidence>
<dbReference type="OrthoDB" id="10023235at2759"/>
<dbReference type="PANTHER" id="PTHR12302">
    <property type="entry name" value="EBNA2 BINDING PROTEIN P100"/>
    <property type="match status" value="1"/>
</dbReference>
<dbReference type="Pfam" id="PF00567">
    <property type="entry name" value="TUDOR"/>
    <property type="match status" value="1"/>
</dbReference>
<feature type="domain" description="TNase-like" evidence="7">
    <location>
        <begin position="352"/>
        <end position="494"/>
    </location>
</feature>
<dbReference type="SUPFAM" id="SSF63748">
    <property type="entry name" value="Tudor/PWWP/MBT"/>
    <property type="match status" value="1"/>
</dbReference>
<organism evidence="8 9">
    <name type="scientific">Stereum hirsutum (strain FP-91666)</name>
    <name type="common">White-rot fungus</name>
    <dbReference type="NCBI Taxonomy" id="721885"/>
    <lineage>
        <taxon>Eukaryota</taxon>
        <taxon>Fungi</taxon>
        <taxon>Dikarya</taxon>
        <taxon>Basidiomycota</taxon>
        <taxon>Agaricomycotina</taxon>
        <taxon>Agaricomycetes</taxon>
        <taxon>Russulales</taxon>
        <taxon>Stereaceae</taxon>
        <taxon>Stereum</taxon>
    </lineage>
</organism>
<feature type="domain" description="TNase-like" evidence="7">
    <location>
        <begin position="524"/>
        <end position="658"/>
    </location>
</feature>
<keyword evidence="2 4" id="KW-0963">Cytoplasm</keyword>
<reference evidence="9" key="1">
    <citation type="journal article" date="2012" name="Science">
        <title>The Paleozoic origin of enzymatic lignin decomposition reconstructed from 31 fungal genomes.</title>
        <authorList>
            <person name="Floudas D."/>
            <person name="Binder M."/>
            <person name="Riley R."/>
            <person name="Barry K."/>
            <person name="Blanchette R.A."/>
            <person name="Henrissat B."/>
            <person name="Martinez A.T."/>
            <person name="Otillar R."/>
            <person name="Spatafora J.W."/>
            <person name="Yadav J.S."/>
            <person name="Aerts A."/>
            <person name="Benoit I."/>
            <person name="Boyd A."/>
            <person name="Carlson A."/>
            <person name="Copeland A."/>
            <person name="Coutinho P.M."/>
            <person name="de Vries R.P."/>
            <person name="Ferreira P."/>
            <person name="Findley K."/>
            <person name="Foster B."/>
            <person name="Gaskell J."/>
            <person name="Glotzer D."/>
            <person name="Gorecki P."/>
            <person name="Heitman J."/>
            <person name="Hesse C."/>
            <person name="Hori C."/>
            <person name="Igarashi K."/>
            <person name="Jurgens J.A."/>
            <person name="Kallen N."/>
            <person name="Kersten P."/>
            <person name="Kohler A."/>
            <person name="Kuees U."/>
            <person name="Kumar T.K.A."/>
            <person name="Kuo A."/>
            <person name="LaButti K."/>
            <person name="Larrondo L.F."/>
            <person name="Lindquist E."/>
            <person name="Ling A."/>
            <person name="Lombard V."/>
            <person name="Lucas S."/>
            <person name="Lundell T."/>
            <person name="Martin R."/>
            <person name="McLaughlin D.J."/>
            <person name="Morgenstern I."/>
            <person name="Morin E."/>
            <person name="Murat C."/>
            <person name="Nagy L.G."/>
            <person name="Nolan M."/>
            <person name="Ohm R.A."/>
            <person name="Patyshakuliyeva A."/>
            <person name="Rokas A."/>
            <person name="Ruiz-Duenas F.J."/>
            <person name="Sabat G."/>
            <person name="Salamov A."/>
            <person name="Samejima M."/>
            <person name="Schmutz J."/>
            <person name="Slot J.C."/>
            <person name="St John F."/>
            <person name="Stenlid J."/>
            <person name="Sun H."/>
            <person name="Sun S."/>
            <person name="Syed K."/>
            <person name="Tsang A."/>
            <person name="Wiebenga A."/>
            <person name="Young D."/>
            <person name="Pisabarro A."/>
            <person name="Eastwood D.C."/>
            <person name="Martin F."/>
            <person name="Cullen D."/>
            <person name="Grigoriev I.V."/>
            <person name="Hibbett D.S."/>
        </authorList>
    </citation>
    <scope>NUCLEOTIDE SEQUENCE [LARGE SCALE GENOMIC DNA]</scope>
    <source>
        <strain evidence="9">FP-91666</strain>
    </source>
</reference>
<dbReference type="GO" id="GO:0004518">
    <property type="term" value="F:nuclease activity"/>
    <property type="evidence" value="ECO:0007669"/>
    <property type="project" value="TreeGrafter"/>
</dbReference>
<name>R7RYK2_STEHR</name>
<dbReference type="SUPFAM" id="SSF50199">
    <property type="entry name" value="Staphylococcal nuclease"/>
    <property type="match status" value="5"/>
</dbReference>
<accession>R7RYK2</accession>
<dbReference type="GeneID" id="18804163"/>
<proteinExistence type="predicted"/>
<dbReference type="Proteomes" id="UP000053927">
    <property type="component" value="Unassembled WGS sequence"/>
</dbReference>
<dbReference type="OMA" id="ARCADHH"/>
<evidence type="ECO:0000256" key="1">
    <source>
        <dbReference type="ARBA" id="ARBA00004496"/>
    </source>
</evidence>
<dbReference type="Pfam" id="PF00565">
    <property type="entry name" value="SNase"/>
    <property type="match status" value="4"/>
</dbReference>
<dbReference type="GO" id="GO:0003723">
    <property type="term" value="F:RNA binding"/>
    <property type="evidence" value="ECO:0007669"/>
    <property type="project" value="UniProtKB-UniRule"/>
</dbReference>
<feature type="domain" description="TNase-like" evidence="7">
    <location>
        <begin position="1"/>
        <end position="142"/>
    </location>
</feature>
<feature type="compositionally biased region" description="Basic and acidic residues" evidence="5">
    <location>
        <begin position="116"/>
        <end position="134"/>
    </location>
</feature>
<evidence type="ECO:0000256" key="5">
    <source>
        <dbReference type="SAM" id="MobiDB-lite"/>
    </source>
</evidence>
<dbReference type="GO" id="GO:0031047">
    <property type="term" value="P:regulatory ncRNA-mediated gene silencing"/>
    <property type="evidence" value="ECO:0007669"/>
    <property type="project" value="UniProtKB-UniRule"/>
</dbReference>
<dbReference type="KEGG" id="shs:STEHIDRAFT_172900"/>
<evidence type="ECO:0000256" key="4">
    <source>
        <dbReference type="PIRNR" id="PIRNR017179"/>
    </source>
</evidence>
<feature type="region of interest" description="Disordered" evidence="5">
    <location>
        <begin position="116"/>
        <end position="146"/>
    </location>
</feature>
<dbReference type="FunFam" id="2.30.30.140:FF:000018">
    <property type="entry name" value="Serine/threonine-protein kinase 31"/>
    <property type="match status" value="1"/>
</dbReference>